<sequence length="110" mass="12800">MDFDNFPIEQLSHLISFDIEWTETSVADAIKIKDIILRSPHFESASILSHCVNKIKPEVLKVFHPNYIATDRDYNEMLELRNDYFRSIVYAGGSSIDIYNVNLEDPDDFE</sequence>
<evidence type="ECO:0000259" key="1">
    <source>
        <dbReference type="Pfam" id="PF01827"/>
    </source>
</evidence>
<dbReference type="PIR" id="T15534">
    <property type="entry name" value="T15534"/>
</dbReference>
<dbReference type="InParanoid" id="Q18059"/>
<evidence type="ECO:0000313" key="2">
    <source>
        <dbReference type="EMBL" id="CCD64837.1"/>
    </source>
</evidence>
<dbReference type="Proteomes" id="UP000001940">
    <property type="component" value="Chromosome II"/>
</dbReference>
<dbReference type="UCSC" id="C17C3.5">
    <property type="organism name" value="c. elegans"/>
</dbReference>
<dbReference type="CTD" id="182715"/>
<dbReference type="OrthoDB" id="7600185at2759"/>
<proteinExistence type="predicted"/>
<organism evidence="2 3">
    <name type="scientific">Caenorhabditis elegans</name>
    <dbReference type="NCBI Taxonomy" id="6239"/>
    <lineage>
        <taxon>Eukaryota</taxon>
        <taxon>Metazoa</taxon>
        <taxon>Ecdysozoa</taxon>
        <taxon>Nematoda</taxon>
        <taxon>Chromadorea</taxon>
        <taxon>Rhabditida</taxon>
        <taxon>Rhabditina</taxon>
        <taxon>Rhabditomorpha</taxon>
        <taxon>Rhabditoidea</taxon>
        <taxon>Rhabditidae</taxon>
        <taxon>Peloderinae</taxon>
        <taxon>Caenorhabditis</taxon>
    </lineage>
</organism>
<gene>
    <name evidence="2 4" type="ORF">C17C3.5</name>
    <name evidence="2" type="ORF">CELE_C17C3.5</name>
</gene>
<protein>
    <submittedName>
        <fullName evidence="2">DUF38 domain-containing protein</fullName>
    </submittedName>
</protein>
<dbReference type="AGR" id="WB:WBGene00015890"/>
<dbReference type="RefSeq" id="NP_495070.1">
    <property type="nucleotide sequence ID" value="NM_062669.4"/>
</dbReference>
<dbReference type="WormBase" id="C17C3.5">
    <property type="protein sequence ID" value="CE04025"/>
    <property type="gene ID" value="WBGene00015890"/>
</dbReference>
<dbReference type="AlphaFoldDB" id="Q18059"/>
<dbReference type="Bgee" id="WBGene00015890">
    <property type="expression patterns" value="Expressed in material anatomical entity and 4 other cell types or tissues"/>
</dbReference>
<evidence type="ECO:0000313" key="4">
    <source>
        <dbReference type="WormBase" id="C17C3.5"/>
    </source>
</evidence>
<dbReference type="PhylomeDB" id="Q18059"/>
<dbReference type="HOGENOM" id="CLU_2173263_0_0_1"/>
<dbReference type="PaxDb" id="6239-C17C3.5"/>
<dbReference type="GeneID" id="182715"/>
<reference evidence="2 3" key="1">
    <citation type="journal article" date="1998" name="Science">
        <title>Genome sequence of the nematode C. elegans: a platform for investigating biology.</title>
        <authorList>
            <consortium name="The C. elegans sequencing consortium"/>
            <person name="Sulson J.E."/>
            <person name="Waterston R."/>
        </authorList>
    </citation>
    <scope>NUCLEOTIDE SEQUENCE [LARGE SCALE GENOMIC DNA]</scope>
    <source>
        <strain evidence="2 3">Bristol N2</strain>
    </source>
</reference>
<evidence type="ECO:0000313" key="3">
    <source>
        <dbReference type="Proteomes" id="UP000001940"/>
    </source>
</evidence>
<dbReference type="EMBL" id="BX284602">
    <property type="protein sequence ID" value="CCD64837.1"/>
    <property type="molecule type" value="Genomic_DNA"/>
</dbReference>
<dbReference type="KEGG" id="cel:CELE_C17C3.5"/>
<dbReference type="Pfam" id="PF01827">
    <property type="entry name" value="FTH"/>
    <property type="match status" value="1"/>
</dbReference>
<keyword evidence="3" id="KW-1185">Reference proteome</keyword>
<feature type="domain" description="DUF38" evidence="1">
    <location>
        <begin position="3"/>
        <end position="66"/>
    </location>
</feature>
<name>Q18059_CAEEL</name>
<accession>Q18059</accession>
<dbReference type="InterPro" id="IPR002900">
    <property type="entry name" value="DUF38/FTH_CAE_spp"/>
</dbReference>